<dbReference type="RefSeq" id="WP_214176155.1">
    <property type="nucleotide sequence ID" value="NZ_JAHCVK010000008.1"/>
</dbReference>
<comment type="caution">
    <text evidence="2">The sequence shown here is derived from an EMBL/GenBank/DDBJ whole genome shotgun (WGS) entry which is preliminary data.</text>
</comment>
<evidence type="ECO:0000313" key="2">
    <source>
        <dbReference type="EMBL" id="MBT0654144.1"/>
    </source>
</evidence>
<keyword evidence="1" id="KW-0472">Membrane</keyword>
<gene>
    <name evidence="2" type="ORF">KI810_13855</name>
</gene>
<evidence type="ECO:0000313" key="3">
    <source>
        <dbReference type="Proteomes" id="UP000756860"/>
    </source>
</evidence>
<organism evidence="2 3">
    <name type="scientific">Geomobilimonas luticola</name>
    <dbReference type="NCBI Taxonomy" id="1114878"/>
    <lineage>
        <taxon>Bacteria</taxon>
        <taxon>Pseudomonadati</taxon>
        <taxon>Thermodesulfobacteriota</taxon>
        <taxon>Desulfuromonadia</taxon>
        <taxon>Geobacterales</taxon>
        <taxon>Geobacteraceae</taxon>
        <taxon>Geomobilimonas</taxon>
    </lineage>
</organism>
<reference evidence="2 3" key="1">
    <citation type="submission" date="2021-05" db="EMBL/GenBank/DDBJ databases">
        <title>The draft genome of Geobacter luticola JCM 17780.</title>
        <authorList>
            <person name="Xu Z."/>
            <person name="Masuda Y."/>
            <person name="Itoh H."/>
            <person name="Senoo K."/>
        </authorList>
    </citation>
    <scope>NUCLEOTIDE SEQUENCE [LARGE SCALE GENOMIC DNA]</scope>
    <source>
        <strain evidence="2 3">JCM 17780</strain>
    </source>
</reference>
<protein>
    <submittedName>
        <fullName evidence="2">Uncharacterized protein</fullName>
    </submittedName>
</protein>
<dbReference type="Proteomes" id="UP000756860">
    <property type="component" value="Unassembled WGS sequence"/>
</dbReference>
<dbReference type="EMBL" id="JAHCVK010000008">
    <property type="protein sequence ID" value="MBT0654144.1"/>
    <property type="molecule type" value="Genomic_DNA"/>
</dbReference>
<feature type="transmembrane region" description="Helical" evidence="1">
    <location>
        <begin position="160"/>
        <end position="180"/>
    </location>
</feature>
<keyword evidence="1" id="KW-1133">Transmembrane helix</keyword>
<keyword evidence="3" id="KW-1185">Reference proteome</keyword>
<name>A0ABS5SFK2_9BACT</name>
<accession>A0ABS5SFK2</accession>
<evidence type="ECO:0000256" key="1">
    <source>
        <dbReference type="SAM" id="Phobius"/>
    </source>
</evidence>
<proteinExistence type="predicted"/>
<sequence>MKILDRFDPEIQEITEFKQMLRRFVFLQRQERLPLAEHEEKRQLRENLNLKVPVVSRYVRNCGVSTSIFYTPPPIIGGMAGNVDLLANMYNLDQYDVSEEVLFDMLDKGIGTYRLFQKEYKERIINPFYWVGRIIKVPFQIAKFAGFDPGKLEMSLFGKLYKLIAALIILLASIVTILQFCNVKVDDIRMLIR</sequence>
<keyword evidence="1" id="KW-0812">Transmembrane</keyword>